<dbReference type="PANTHER" id="PTHR21569">
    <property type="entry name" value="RIBOSOMAL PROTEIN S9"/>
    <property type="match status" value="1"/>
</dbReference>
<evidence type="ECO:0000256" key="1">
    <source>
        <dbReference type="ARBA" id="ARBA00005251"/>
    </source>
</evidence>
<evidence type="ECO:0000313" key="4">
    <source>
        <dbReference type="EMBL" id="GFS58327.1"/>
    </source>
</evidence>
<dbReference type="EMBL" id="BMAV01027330">
    <property type="protein sequence ID" value="GFS58327.1"/>
    <property type="molecule type" value="Genomic_DNA"/>
</dbReference>
<evidence type="ECO:0000313" key="5">
    <source>
        <dbReference type="Proteomes" id="UP000886998"/>
    </source>
</evidence>
<dbReference type="PANTHER" id="PTHR21569:SF1">
    <property type="entry name" value="SMALL RIBOSOMAL SUBUNIT PROTEIN US9M"/>
    <property type="match status" value="1"/>
</dbReference>
<dbReference type="OrthoDB" id="10254627at2759"/>
<keyword evidence="5" id="KW-1185">Reference proteome</keyword>
<dbReference type="SUPFAM" id="SSF54211">
    <property type="entry name" value="Ribosomal protein S5 domain 2-like"/>
    <property type="match status" value="1"/>
</dbReference>
<evidence type="ECO:0000256" key="3">
    <source>
        <dbReference type="ARBA" id="ARBA00023274"/>
    </source>
</evidence>
<dbReference type="AlphaFoldDB" id="A0A8X6JCG6"/>
<organism evidence="4 5">
    <name type="scientific">Trichonephila inaurata madagascariensis</name>
    <dbReference type="NCBI Taxonomy" id="2747483"/>
    <lineage>
        <taxon>Eukaryota</taxon>
        <taxon>Metazoa</taxon>
        <taxon>Ecdysozoa</taxon>
        <taxon>Arthropoda</taxon>
        <taxon>Chelicerata</taxon>
        <taxon>Arachnida</taxon>
        <taxon>Araneae</taxon>
        <taxon>Araneomorphae</taxon>
        <taxon>Entelegynae</taxon>
        <taxon>Araneoidea</taxon>
        <taxon>Nephilidae</taxon>
        <taxon>Trichonephila</taxon>
        <taxon>Trichonephila inaurata</taxon>
    </lineage>
</organism>
<dbReference type="InterPro" id="IPR020568">
    <property type="entry name" value="Ribosomal_Su5_D2-typ_SF"/>
</dbReference>
<comment type="caution">
    <text evidence="4">The sequence shown here is derived from an EMBL/GenBank/DDBJ whole genome shotgun (WGS) entry which is preliminary data.</text>
</comment>
<protein>
    <submittedName>
        <fullName evidence="4">28S ribosomal protein S9, mitochondrial</fullName>
    </submittedName>
</protein>
<evidence type="ECO:0000256" key="2">
    <source>
        <dbReference type="ARBA" id="ARBA00022980"/>
    </source>
</evidence>
<dbReference type="Gene3D" id="3.30.230.10">
    <property type="match status" value="1"/>
</dbReference>
<accession>A0A8X6JCG6</accession>
<comment type="similarity">
    <text evidence="1">Belongs to the universal ribosomal protein uS9 family.</text>
</comment>
<dbReference type="GO" id="GO:0006412">
    <property type="term" value="P:translation"/>
    <property type="evidence" value="ECO:0007669"/>
    <property type="project" value="InterPro"/>
</dbReference>
<dbReference type="Proteomes" id="UP000886998">
    <property type="component" value="Unassembled WGS sequence"/>
</dbReference>
<keyword evidence="3" id="KW-0687">Ribonucleoprotein</keyword>
<dbReference type="GO" id="GO:0005763">
    <property type="term" value="C:mitochondrial small ribosomal subunit"/>
    <property type="evidence" value="ECO:0007669"/>
    <property type="project" value="TreeGrafter"/>
</dbReference>
<dbReference type="Pfam" id="PF00380">
    <property type="entry name" value="Ribosomal_S9"/>
    <property type="match status" value="1"/>
</dbReference>
<dbReference type="InterPro" id="IPR014721">
    <property type="entry name" value="Ribsml_uS5_D2-typ_fold_subgr"/>
</dbReference>
<keyword evidence="2 4" id="KW-0689">Ribosomal protein</keyword>
<dbReference type="InterPro" id="IPR000754">
    <property type="entry name" value="Ribosomal_uS9"/>
</dbReference>
<reference evidence="4" key="1">
    <citation type="submission" date="2020-08" db="EMBL/GenBank/DDBJ databases">
        <title>Multicomponent nature underlies the extraordinary mechanical properties of spider dragline silk.</title>
        <authorList>
            <person name="Kono N."/>
            <person name="Nakamura H."/>
            <person name="Mori M."/>
            <person name="Yoshida Y."/>
            <person name="Ohtoshi R."/>
            <person name="Malay A.D."/>
            <person name="Moran D.A.P."/>
            <person name="Tomita M."/>
            <person name="Numata K."/>
            <person name="Arakawa K."/>
        </authorList>
    </citation>
    <scope>NUCLEOTIDE SEQUENCE</scope>
</reference>
<dbReference type="GO" id="GO:0003723">
    <property type="term" value="F:RNA binding"/>
    <property type="evidence" value="ECO:0007669"/>
    <property type="project" value="TreeGrafter"/>
</dbReference>
<proteinExistence type="inferred from homology"/>
<name>A0A8X6JCG6_9ARAC</name>
<sequence length="405" mass="46359">MFSGIIRREIVLATSSRNVAISTNYFITLKRSKTNAAKNDLSEAVPILKPANKNSSSSALRIKTINKAMKAYLERATHYENFLKIKDDEFEIGKRHLANMMGLDAETLTQDDIDKAIEYLMPSGLYEKKARPMMKPPKQLFPKEKAAQFDTSGRPFSSFFYTKKSNYYAALYELVEKFCELDAFEDKMITKGILAPPKESVLNLQGGNWISLDEMKQVFLENLSEADYDFFVSTLKRLGDHPYSFRCKDEIMKYYKEFVDLGSLESIPELMKDENGRTYMESTGLRKKCVAKVIVRGNGTGKIQINGTDIFYFPRLHDREQIMYPLEFTDMLGLVDIEVDVCGPGEKAQSGAVRHGIALSLRSFIEPNLVEKMRLAGLLTHDRRKRGRKIYGQKGNKAKFTWKKR</sequence>
<dbReference type="GO" id="GO:0003735">
    <property type="term" value="F:structural constituent of ribosome"/>
    <property type="evidence" value="ECO:0007669"/>
    <property type="project" value="InterPro"/>
</dbReference>
<gene>
    <name evidence="4" type="primary">MRPS9</name>
    <name evidence="4" type="ORF">TNIN_264501</name>
</gene>